<reference evidence="3" key="1">
    <citation type="journal article" date="2017" name="bioRxiv">
        <title>Comparative analysis of the genomes of Stylophora pistillata and Acropora digitifera provides evidence for extensive differences between species of corals.</title>
        <authorList>
            <person name="Voolstra C.R."/>
            <person name="Li Y."/>
            <person name="Liew Y.J."/>
            <person name="Baumgarten S."/>
            <person name="Zoccola D."/>
            <person name="Flot J.-F."/>
            <person name="Tambutte S."/>
            <person name="Allemand D."/>
            <person name="Aranda M."/>
        </authorList>
    </citation>
    <scope>NUCLEOTIDE SEQUENCE [LARGE SCALE GENOMIC DNA]</scope>
</reference>
<organism evidence="2 3">
    <name type="scientific">Stylophora pistillata</name>
    <name type="common">Smooth cauliflower coral</name>
    <dbReference type="NCBI Taxonomy" id="50429"/>
    <lineage>
        <taxon>Eukaryota</taxon>
        <taxon>Metazoa</taxon>
        <taxon>Cnidaria</taxon>
        <taxon>Anthozoa</taxon>
        <taxon>Hexacorallia</taxon>
        <taxon>Scleractinia</taxon>
        <taxon>Astrocoeniina</taxon>
        <taxon>Pocilloporidae</taxon>
        <taxon>Stylophora</taxon>
    </lineage>
</organism>
<dbReference type="AlphaFoldDB" id="A0A2B4R755"/>
<dbReference type="InterPro" id="IPR012340">
    <property type="entry name" value="NA-bd_OB-fold"/>
</dbReference>
<evidence type="ECO:0000313" key="2">
    <source>
        <dbReference type="EMBL" id="PFX12197.1"/>
    </source>
</evidence>
<dbReference type="OrthoDB" id="26719at2759"/>
<dbReference type="EMBL" id="LSMT01001523">
    <property type="protein sequence ID" value="PFX12197.1"/>
    <property type="molecule type" value="Genomic_DNA"/>
</dbReference>
<proteinExistence type="predicted"/>
<sequence>MMIIEPARLEITQNVYRRARNLTDVKGKTPLTDETSAKAVVFMNRKSYAPRGRQFKIHGNVVNVPAEVSETMNMLPRLPSETGTMNLKCSHECKSPNGGTEGGLTFLREEIPSTLNISMLTNVTNNQLINLKAKVVHLSGVKKIISRDDTKSEADCCLLDPSGSIKLTLWEDLITEVADDNTYNFCNLKVRKDNDNYSIYQTTPKHDSSISPADPFQEEAASPGDLPDYFT</sequence>
<feature type="region of interest" description="Disordered" evidence="1">
    <location>
        <begin position="201"/>
        <end position="231"/>
    </location>
</feature>
<evidence type="ECO:0000256" key="1">
    <source>
        <dbReference type="SAM" id="MobiDB-lite"/>
    </source>
</evidence>
<dbReference type="Proteomes" id="UP000225706">
    <property type="component" value="Unassembled WGS sequence"/>
</dbReference>
<gene>
    <name evidence="2" type="ORF">AWC38_SpisGene23881</name>
</gene>
<comment type="caution">
    <text evidence="2">The sequence shown here is derived from an EMBL/GenBank/DDBJ whole genome shotgun (WGS) entry which is preliminary data.</text>
</comment>
<protein>
    <submittedName>
        <fullName evidence="2">Uncharacterized protein</fullName>
    </submittedName>
</protein>
<name>A0A2B4R755_STYPI</name>
<dbReference type="Gene3D" id="2.40.50.140">
    <property type="entry name" value="Nucleic acid-binding proteins"/>
    <property type="match status" value="1"/>
</dbReference>
<keyword evidence="3" id="KW-1185">Reference proteome</keyword>
<evidence type="ECO:0000313" key="3">
    <source>
        <dbReference type="Proteomes" id="UP000225706"/>
    </source>
</evidence>
<dbReference type="SUPFAM" id="SSF50249">
    <property type="entry name" value="Nucleic acid-binding proteins"/>
    <property type="match status" value="1"/>
</dbReference>
<accession>A0A2B4R755</accession>